<evidence type="ECO:0000256" key="1">
    <source>
        <dbReference type="ARBA" id="ARBA00023015"/>
    </source>
</evidence>
<dbReference type="SUPFAM" id="SSF46785">
    <property type="entry name" value="Winged helix' DNA-binding domain"/>
    <property type="match status" value="1"/>
</dbReference>
<dbReference type="PANTHER" id="PTHR43132:SF2">
    <property type="entry name" value="ARSENICAL RESISTANCE OPERON REPRESSOR ARSR-RELATED"/>
    <property type="match status" value="1"/>
</dbReference>
<dbReference type="InterPro" id="IPR011991">
    <property type="entry name" value="ArsR-like_HTH"/>
</dbReference>
<dbReference type="PRINTS" id="PR00778">
    <property type="entry name" value="HTHARSR"/>
</dbReference>
<evidence type="ECO:0000313" key="6">
    <source>
        <dbReference type="Proteomes" id="UP000761264"/>
    </source>
</evidence>
<dbReference type="Pfam" id="PF01022">
    <property type="entry name" value="HTH_5"/>
    <property type="match status" value="1"/>
</dbReference>
<dbReference type="PROSITE" id="PS50987">
    <property type="entry name" value="HTH_ARSR_2"/>
    <property type="match status" value="1"/>
</dbReference>
<gene>
    <name evidence="5" type="ORF">HBA54_14125</name>
</gene>
<evidence type="ECO:0000256" key="3">
    <source>
        <dbReference type="ARBA" id="ARBA00023163"/>
    </source>
</evidence>
<dbReference type="Gene3D" id="1.10.10.10">
    <property type="entry name" value="Winged helix-like DNA-binding domain superfamily/Winged helix DNA-binding domain"/>
    <property type="match status" value="1"/>
</dbReference>
<comment type="caution">
    <text evidence="5">The sequence shown here is derived from an EMBL/GenBank/DDBJ whole genome shotgun (WGS) entry which is preliminary data.</text>
</comment>
<name>A0A967KFQ3_9PROT</name>
<dbReference type="EMBL" id="JAAQPH010000010">
    <property type="protein sequence ID" value="NIA69736.1"/>
    <property type="molecule type" value="Genomic_DNA"/>
</dbReference>
<dbReference type="SMART" id="SM00418">
    <property type="entry name" value="HTH_ARSR"/>
    <property type="match status" value="1"/>
</dbReference>
<keyword evidence="2" id="KW-0238">DNA-binding</keyword>
<dbReference type="PANTHER" id="PTHR43132">
    <property type="entry name" value="ARSENICAL RESISTANCE OPERON REPRESSOR ARSR-RELATED"/>
    <property type="match status" value="1"/>
</dbReference>
<keyword evidence="1" id="KW-0805">Transcription regulation</keyword>
<dbReference type="InterPro" id="IPR036390">
    <property type="entry name" value="WH_DNA-bd_sf"/>
</dbReference>
<dbReference type="InterPro" id="IPR051011">
    <property type="entry name" value="Metal_resp_trans_reg"/>
</dbReference>
<dbReference type="AlphaFoldDB" id="A0A967KFQ3"/>
<accession>A0A967KFQ3</accession>
<reference evidence="5" key="1">
    <citation type="submission" date="2020-03" db="EMBL/GenBank/DDBJ databases">
        <title>Genome of Pelagibius litoralis DSM 21314T.</title>
        <authorList>
            <person name="Wang G."/>
        </authorList>
    </citation>
    <scope>NUCLEOTIDE SEQUENCE</scope>
    <source>
        <strain evidence="5">DSM 21314</strain>
    </source>
</reference>
<dbReference type="NCBIfam" id="NF033788">
    <property type="entry name" value="HTH_metalloreg"/>
    <property type="match status" value="1"/>
</dbReference>
<dbReference type="InterPro" id="IPR001845">
    <property type="entry name" value="HTH_ArsR_DNA-bd_dom"/>
</dbReference>
<dbReference type="GO" id="GO:0003677">
    <property type="term" value="F:DNA binding"/>
    <property type="evidence" value="ECO:0007669"/>
    <property type="project" value="UniProtKB-KW"/>
</dbReference>
<sequence>MMTNAREASDFLKAIAHENRLLILCMLVDGEKSVRDLEVLLELRQPSVSQQLARLRADSLVATRREGKTIYYSLASEEARELVSVLYNMFCKPRR</sequence>
<feature type="domain" description="HTH arsR-type" evidence="4">
    <location>
        <begin position="1"/>
        <end position="94"/>
    </location>
</feature>
<proteinExistence type="predicted"/>
<dbReference type="Proteomes" id="UP000761264">
    <property type="component" value="Unassembled WGS sequence"/>
</dbReference>
<dbReference type="GO" id="GO:0003700">
    <property type="term" value="F:DNA-binding transcription factor activity"/>
    <property type="evidence" value="ECO:0007669"/>
    <property type="project" value="InterPro"/>
</dbReference>
<protein>
    <submittedName>
        <fullName evidence="5">Helix-turn-helix transcriptional regulator</fullName>
    </submittedName>
</protein>
<evidence type="ECO:0000259" key="4">
    <source>
        <dbReference type="PROSITE" id="PS50987"/>
    </source>
</evidence>
<evidence type="ECO:0000313" key="5">
    <source>
        <dbReference type="EMBL" id="NIA69736.1"/>
    </source>
</evidence>
<dbReference type="InterPro" id="IPR036388">
    <property type="entry name" value="WH-like_DNA-bd_sf"/>
</dbReference>
<organism evidence="5 6">
    <name type="scientific">Pelagibius litoralis</name>
    <dbReference type="NCBI Taxonomy" id="374515"/>
    <lineage>
        <taxon>Bacteria</taxon>
        <taxon>Pseudomonadati</taxon>
        <taxon>Pseudomonadota</taxon>
        <taxon>Alphaproteobacteria</taxon>
        <taxon>Rhodospirillales</taxon>
        <taxon>Rhodovibrionaceae</taxon>
        <taxon>Pelagibius</taxon>
    </lineage>
</organism>
<dbReference type="CDD" id="cd00090">
    <property type="entry name" value="HTH_ARSR"/>
    <property type="match status" value="1"/>
</dbReference>
<keyword evidence="3" id="KW-0804">Transcription</keyword>
<keyword evidence="6" id="KW-1185">Reference proteome</keyword>
<evidence type="ECO:0000256" key="2">
    <source>
        <dbReference type="ARBA" id="ARBA00023125"/>
    </source>
</evidence>